<evidence type="ECO:0000256" key="4">
    <source>
        <dbReference type="RuleBase" id="RU003357"/>
    </source>
</evidence>
<evidence type="ECO:0000313" key="8">
    <source>
        <dbReference type="EMBL" id="HCY82143.1"/>
    </source>
</evidence>
<dbReference type="Gene3D" id="2.170.130.10">
    <property type="entry name" value="TonB-dependent receptor, plug domain"/>
    <property type="match status" value="1"/>
</dbReference>
<evidence type="ECO:0000259" key="7">
    <source>
        <dbReference type="Pfam" id="PF07715"/>
    </source>
</evidence>
<keyword evidence="8" id="KW-0675">Receptor</keyword>
<comment type="subcellular location">
    <subcellularLocation>
        <location evidence="1 4">Cell outer membrane</location>
    </subcellularLocation>
</comment>
<evidence type="ECO:0000256" key="2">
    <source>
        <dbReference type="ARBA" id="ARBA00023136"/>
    </source>
</evidence>
<keyword evidence="2 4" id="KW-0472">Membrane</keyword>
<dbReference type="InterPro" id="IPR036942">
    <property type="entry name" value="Beta-barrel_TonB_sf"/>
</dbReference>
<comment type="caution">
    <text evidence="8">The sequence shown here is derived from an EMBL/GenBank/DDBJ whole genome shotgun (WGS) entry which is preliminary data.</text>
</comment>
<feature type="domain" description="TonB-dependent receptor plug" evidence="7">
    <location>
        <begin position="145"/>
        <end position="221"/>
    </location>
</feature>
<dbReference type="GO" id="GO:0009279">
    <property type="term" value="C:cell outer membrane"/>
    <property type="evidence" value="ECO:0007669"/>
    <property type="project" value="UniProtKB-SubCell"/>
</dbReference>
<dbReference type="InterPro" id="IPR000531">
    <property type="entry name" value="Beta-barrel_TonB"/>
</dbReference>
<keyword evidence="4" id="KW-0798">TonB box</keyword>
<feature type="domain" description="TonB-dependent receptor-like beta-barrel" evidence="6">
    <location>
        <begin position="317"/>
        <end position="722"/>
    </location>
</feature>
<sequence>MTSKHILIFWCFFLSACSFIQAQKTYKTKESLAIVLKNIEQEYNLSFSYADATIANVKLIPPPKDLSQDKLITYLETETHLVFEILDAKNFAIRPMAFADITKTQYLDEVLLTNYLTEGISLQADGTSHVNLKTFGILPGLIEPDVLQTVQALSGITSIDERVSSLNIRGGTNDQNLILWDGVKMYQTGHFFELISAFNPALIDQVVVSKNGSRAQFGDGVSGIIDMQTSHEVSQEFTGSLGVNMLAADAYAMIPVSEKISLQVAGRRAITDCFTTPTYKQYFKRIFQDSDLNNPNETVITNSENFYFYDISGKLVYDVTKNDKIEISFLSIDNALDYEETAKINNTSSLSKSQLTQGSLALNTKYTRNWSDKLQTIVQAYFSSYDLYATHQDLSNNQKLIQENEVTDGSFKAHLRYNVDPQLNYEGGYQYSEIGIGNLEDVSNPDYRRYIKEVLRTHGFFNELSFKSKSGNTRARFGFRTNYIEKFSEIYFEPRVSFNQIFAENFRVEVLAELKSQTTSQIIDLQNDFLGIEKKRWVLANNNNNNNNNNIPVIKSQQFSTGIHYNKNKWLLSLEGYLKNVDNITSRSQGFQNQFQYSNSIGSYRVTGLDFLINKQFKHISTWLGYSFSKNNYSFTNLNQGEKFPNNVDIRHQLNASGTYTINRLKLALGFNWHTGKPTTFIDVSASEATNSLIYGQPNANNVSDYWRTDISAVYDILISKHTKAQVGASFWNIFNTKNIINSYYVMDANDQVIHVENVSLGFTPNVSLRVIF</sequence>
<dbReference type="InterPro" id="IPR012910">
    <property type="entry name" value="Plug_dom"/>
</dbReference>
<feature type="signal peptide" evidence="5">
    <location>
        <begin position="1"/>
        <end position="22"/>
    </location>
</feature>
<gene>
    <name evidence="8" type="ORF">DHV22_11330</name>
</gene>
<dbReference type="PROSITE" id="PS51257">
    <property type="entry name" value="PROKAR_LIPOPROTEIN"/>
    <property type="match status" value="1"/>
</dbReference>
<dbReference type="Gene3D" id="2.40.170.20">
    <property type="entry name" value="TonB-dependent receptor, beta-barrel domain"/>
    <property type="match status" value="1"/>
</dbReference>
<dbReference type="InterPro" id="IPR037066">
    <property type="entry name" value="Plug_dom_sf"/>
</dbReference>
<protein>
    <submittedName>
        <fullName evidence="8">TonB-dependent receptor</fullName>
    </submittedName>
</protein>
<comment type="similarity">
    <text evidence="4">Belongs to the TonB-dependent receptor family.</text>
</comment>
<evidence type="ECO:0000259" key="6">
    <source>
        <dbReference type="Pfam" id="PF00593"/>
    </source>
</evidence>
<evidence type="ECO:0000313" key="9">
    <source>
        <dbReference type="Proteomes" id="UP000263268"/>
    </source>
</evidence>
<keyword evidence="5" id="KW-0732">Signal</keyword>
<dbReference type="Pfam" id="PF00593">
    <property type="entry name" value="TonB_dep_Rec_b-barrel"/>
    <property type="match status" value="1"/>
</dbReference>
<dbReference type="EMBL" id="DPRK01000183">
    <property type="protein sequence ID" value="HCY82143.1"/>
    <property type="molecule type" value="Genomic_DNA"/>
</dbReference>
<dbReference type="SUPFAM" id="SSF56935">
    <property type="entry name" value="Porins"/>
    <property type="match status" value="1"/>
</dbReference>
<reference evidence="8 9" key="1">
    <citation type="journal article" date="2018" name="Nat. Biotechnol.">
        <title>A standardized bacterial taxonomy based on genome phylogeny substantially revises the tree of life.</title>
        <authorList>
            <person name="Parks D.H."/>
            <person name="Chuvochina M."/>
            <person name="Waite D.W."/>
            <person name="Rinke C."/>
            <person name="Skarshewski A."/>
            <person name="Chaumeil P.A."/>
            <person name="Hugenholtz P."/>
        </authorList>
    </citation>
    <scope>NUCLEOTIDE SEQUENCE [LARGE SCALE GENOMIC DNA]</scope>
    <source>
        <strain evidence="8">UBA10227</strain>
    </source>
</reference>
<evidence type="ECO:0000256" key="1">
    <source>
        <dbReference type="ARBA" id="ARBA00004442"/>
    </source>
</evidence>
<feature type="chain" id="PRO_5017553447" evidence="5">
    <location>
        <begin position="23"/>
        <end position="773"/>
    </location>
</feature>
<dbReference type="AlphaFoldDB" id="A0A3D6BSG4"/>
<keyword evidence="3" id="KW-0998">Cell outer membrane</keyword>
<proteinExistence type="inferred from homology"/>
<evidence type="ECO:0000256" key="5">
    <source>
        <dbReference type="SAM" id="SignalP"/>
    </source>
</evidence>
<dbReference type="Pfam" id="PF07715">
    <property type="entry name" value="Plug"/>
    <property type="match status" value="1"/>
</dbReference>
<dbReference type="Proteomes" id="UP000263268">
    <property type="component" value="Unassembled WGS sequence"/>
</dbReference>
<evidence type="ECO:0000256" key="3">
    <source>
        <dbReference type="ARBA" id="ARBA00023237"/>
    </source>
</evidence>
<organism evidence="8 9">
    <name type="scientific">Xanthomarina gelatinilytica</name>
    <dbReference type="NCBI Taxonomy" id="1137281"/>
    <lineage>
        <taxon>Bacteria</taxon>
        <taxon>Pseudomonadati</taxon>
        <taxon>Bacteroidota</taxon>
        <taxon>Flavobacteriia</taxon>
        <taxon>Flavobacteriales</taxon>
        <taxon>Flavobacteriaceae</taxon>
        <taxon>Xanthomarina</taxon>
    </lineage>
</organism>
<name>A0A3D6BSG4_9FLAO</name>
<accession>A0A3D6BSG4</accession>